<dbReference type="InterPro" id="IPR044969">
    <property type="entry name" value="DFO"/>
</dbReference>
<dbReference type="PANTHER" id="PTHR37176:SF1">
    <property type="entry name" value="PROTEIN DOUBLE-STRAND BREAK FORMATION"/>
    <property type="match status" value="1"/>
</dbReference>
<organism evidence="1 2">
    <name type="scientific">Rhamnella rubrinervis</name>
    <dbReference type="NCBI Taxonomy" id="2594499"/>
    <lineage>
        <taxon>Eukaryota</taxon>
        <taxon>Viridiplantae</taxon>
        <taxon>Streptophyta</taxon>
        <taxon>Embryophyta</taxon>
        <taxon>Tracheophyta</taxon>
        <taxon>Spermatophyta</taxon>
        <taxon>Magnoliopsida</taxon>
        <taxon>eudicotyledons</taxon>
        <taxon>Gunneridae</taxon>
        <taxon>Pentapetalae</taxon>
        <taxon>rosids</taxon>
        <taxon>fabids</taxon>
        <taxon>Rosales</taxon>
        <taxon>Rhamnaceae</taxon>
        <taxon>rhamnoid group</taxon>
        <taxon>Rhamneae</taxon>
        <taxon>Rhamnella</taxon>
    </lineage>
</organism>
<sequence>MSNSVSRQIFLFRSFVLNRRLDYETLRILESVSVSKDVNSLVEVRSSLREFTRSESLSIIREIAEKPVDQKLLVLEFLVRAFALIGDVESCLAFRYEGLLLRELMSATYGWLRVSYMEWLSFAEHSLDNGFYSIAGKACENALFCLDRDSMSDPKTSELSESVQVIEKIKRLKDRAITLVASFSVQAQAAEYLKSKQMDKSSVPCSLGKGTQHVASTLFRIGIKQRNLRKLHELQSLSKMTDEPYSNQI</sequence>
<keyword evidence="2" id="KW-1185">Reference proteome</keyword>
<dbReference type="OrthoDB" id="1925581at2759"/>
<gene>
    <name evidence="1" type="ORF">FNV43_RR05311</name>
</gene>
<comment type="caution">
    <text evidence="1">The sequence shown here is derived from an EMBL/GenBank/DDBJ whole genome shotgun (WGS) entry which is preliminary data.</text>
</comment>
<evidence type="ECO:0000313" key="2">
    <source>
        <dbReference type="Proteomes" id="UP000796880"/>
    </source>
</evidence>
<proteinExistence type="predicted"/>
<protein>
    <submittedName>
        <fullName evidence="1">Uncharacterized protein</fullName>
    </submittedName>
</protein>
<dbReference type="PANTHER" id="PTHR37176">
    <property type="entry name" value="F10K1.23"/>
    <property type="match status" value="1"/>
</dbReference>
<reference evidence="1" key="1">
    <citation type="submission" date="2020-03" db="EMBL/GenBank/DDBJ databases">
        <title>A high-quality chromosome-level genome assembly of a woody plant with both climbing and erect habits, Rhamnella rubrinervis.</title>
        <authorList>
            <person name="Lu Z."/>
            <person name="Yang Y."/>
            <person name="Zhu X."/>
            <person name="Sun Y."/>
        </authorList>
    </citation>
    <scope>NUCLEOTIDE SEQUENCE</scope>
    <source>
        <strain evidence="1">BYM</strain>
        <tissue evidence="1">Leaf</tissue>
    </source>
</reference>
<dbReference type="GO" id="GO:0042138">
    <property type="term" value="P:meiotic DNA double-strand break formation"/>
    <property type="evidence" value="ECO:0007669"/>
    <property type="project" value="InterPro"/>
</dbReference>
<dbReference type="EMBL" id="VOIH02000002">
    <property type="protein sequence ID" value="KAF3454863.1"/>
    <property type="molecule type" value="Genomic_DNA"/>
</dbReference>
<name>A0A8K0HMP9_9ROSA</name>
<accession>A0A8K0HMP9</accession>
<dbReference type="Proteomes" id="UP000796880">
    <property type="component" value="Unassembled WGS sequence"/>
</dbReference>
<dbReference type="AlphaFoldDB" id="A0A8K0HMP9"/>
<evidence type="ECO:0000313" key="1">
    <source>
        <dbReference type="EMBL" id="KAF3454863.1"/>
    </source>
</evidence>